<evidence type="ECO:0000256" key="1">
    <source>
        <dbReference type="SAM" id="MobiDB-lite"/>
    </source>
</evidence>
<feature type="compositionally biased region" description="Polar residues" evidence="1">
    <location>
        <begin position="398"/>
        <end position="417"/>
    </location>
</feature>
<dbReference type="AlphaFoldDB" id="A0A8H6IH41"/>
<evidence type="ECO:0000256" key="2">
    <source>
        <dbReference type="SAM" id="SignalP"/>
    </source>
</evidence>
<feature type="region of interest" description="Disordered" evidence="1">
    <location>
        <begin position="398"/>
        <end position="420"/>
    </location>
</feature>
<accession>A0A8H6IH41</accession>
<keyword evidence="5" id="KW-1185">Reference proteome</keyword>
<dbReference type="GO" id="GO:0004540">
    <property type="term" value="F:RNA nuclease activity"/>
    <property type="evidence" value="ECO:0007669"/>
    <property type="project" value="InterPro"/>
</dbReference>
<dbReference type="InterPro" id="IPR021139">
    <property type="entry name" value="NYN"/>
</dbReference>
<dbReference type="Proteomes" id="UP000521943">
    <property type="component" value="Unassembled WGS sequence"/>
</dbReference>
<feature type="compositionally biased region" description="Low complexity" evidence="1">
    <location>
        <begin position="243"/>
        <end position="281"/>
    </location>
</feature>
<dbReference type="Pfam" id="PF01936">
    <property type="entry name" value="NYN"/>
    <property type="match status" value="1"/>
</dbReference>
<feature type="region of interest" description="Disordered" evidence="1">
    <location>
        <begin position="433"/>
        <end position="541"/>
    </location>
</feature>
<sequence>MGCAKQYKSWILWVSFFLNIPLKLPMEDEHCSVSVLWDASAKPEPGLSGFEVVNAIRAAADRMGTVKSLKLYLDISGDDAPSPAFRFQLQCAGVTLVDTASTGRIGSATKMILVDAFCHAFDETSTHHAMLIISADPDICYGVSLLRARGFQTYILSPGNSHSSLSEFHLDGEVDTTMLQDEADQWRSEVPHPIARSRRASFRAPSPGQYCDDRSPTAPSDAFPPSTIQAFRDEFAANVSLVGPGAAGAPKGSSLSPTTRTPSPGSPRSQSSLSSTSGDDQVYQTPKARVEEEEEDYVAVTPPKDKGKGVDRDSFDGPRSRPRSMTFSTPPGFYFIPNSLGTAPSVPSPRPGDRSGFTNSRSASVLGRNATLPFVAPSSLGAMPSLPSPHPGDRISFTNSRSSSVLGRNTGIPQGTPQPIALEKVPSTASNITVKPSATTSNGPVPVPISTKKLLEPTPLSFSPPPPLSPARTRSLSAPDFPLTPPASIAASTTSTAFQDSSTPSGKGGPAPTSFSFGATATPAAGSKPLPQTSSRMSPPPPKLVLPQLKEPSNPALAFKPSTLRASAPSFPTPSTSVSSTAGPTGIIKPTPVVAVASHFVTLVDYLRESRGQGNEQVNRMHLGAVLVKRQPDVYIQARVSGTKAFKKYIELAVNEGIISANSTYVSLHPKYH</sequence>
<feature type="chain" id="PRO_5034424471" description="NYN domain-containing protein" evidence="2">
    <location>
        <begin position="26"/>
        <end position="673"/>
    </location>
</feature>
<evidence type="ECO:0000313" key="5">
    <source>
        <dbReference type="Proteomes" id="UP000521943"/>
    </source>
</evidence>
<feature type="compositionally biased region" description="Polar residues" evidence="1">
    <location>
        <begin position="433"/>
        <end position="443"/>
    </location>
</feature>
<proteinExistence type="predicted"/>
<keyword evidence="2" id="KW-0732">Signal</keyword>
<dbReference type="OrthoDB" id="2994818at2759"/>
<evidence type="ECO:0000259" key="3">
    <source>
        <dbReference type="Pfam" id="PF01936"/>
    </source>
</evidence>
<feature type="region of interest" description="Disordered" evidence="1">
    <location>
        <begin position="187"/>
        <end position="226"/>
    </location>
</feature>
<gene>
    <name evidence="4" type="ORF">DFP72DRAFT_324437</name>
</gene>
<protein>
    <recommendedName>
        <fullName evidence="3">NYN domain-containing protein</fullName>
    </recommendedName>
</protein>
<feature type="domain" description="NYN" evidence="3">
    <location>
        <begin position="33"/>
        <end position="165"/>
    </location>
</feature>
<name>A0A8H6IH41_9AGAR</name>
<organism evidence="4 5">
    <name type="scientific">Ephemerocybe angulata</name>
    <dbReference type="NCBI Taxonomy" id="980116"/>
    <lineage>
        <taxon>Eukaryota</taxon>
        <taxon>Fungi</taxon>
        <taxon>Dikarya</taxon>
        <taxon>Basidiomycota</taxon>
        <taxon>Agaricomycotina</taxon>
        <taxon>Agaricomycetes</taxon>
        <taxon>Agaricomycetidae</taxon>
        <taxon>Agaricales</taxon>
        <taxon>Agaricineae</taxon>
        <taxon>Psathyrellaceae</taxon>
        <taxon>Ephemerocybe</taxon>
    </lineage>
</organism>
<feature type="compositionally biased region" description="Basic and acidic residues" evidence="1">
    <location>
        <begin position="303"/>
        <end position="319"/>
    </location>
</feature>
<feature type="signal peptide" evidence="2">
    <location>
        <begin position="1"/>
        <end position="25"/>
    </location>
</feature>
<comment type="caution">
    <text evidence="4">The sequence shown here is derived from an EMBL/GenBank/DDBJ whole genome shotgun (WGS) entry which is preliminary data.</text>
</comment>
<evidence type="ECO:0000313" key="4">
    <source>
        <dbReference type="EMBL" id="KAF6764859.1"/>
    </source>
</evidence>
<reference evidence="4 5" key="1">
    <citation type="submission" date="2020-07" db="EMBL/GenBank/DDBJ databases">
        <title>Comparative genomics of pyrophilous fungi reveals a link between fire events and developmental genes.</title>
        <authorList>
            <consortium name="DOE Joint Genome Institute"/>
            <person name="Steindorff A.S."/>
            <person name="Carver A."/>
            <person name="Calhoun S."/>
            <person name="Stillman K."/>
            <person name="Liu H."/>
            <person name="Lipzen A."/>
            <person name="Pangilinan J."/>
            <person name="Labutti K."/>
            <person name="Bruns T.D."/>
            <person name="Grigoriev I.V."/>
        </authorList>
    </citation>
    <scope>NUCLEOTIDE SEQUENCE [LARGE SCALE GENOMIC DNA]</scope>
    <source>
        <strain evidence="4 5">CBS 144469</strain>
    </source>
</reference>
<feature type="compositionally biased region" description="Low complexity" evidence="1">
    <location>
        <begin position="486"/>
        <end position="497"/>
    </location>
</feature>
<feature type="region of interest" description="Disordered" evidence="1">
    <location>
        <begin position="242"/>
        <end position="361"/>
    </location>
</feature>
<dbReference type="EMBL" id="JACGCI010000003">
    <property type="protein sequence ID" value="KAF6764859.1"/>
    <property type="molecule type" value="Genomic_DNA"/>
</dbReference>